<accession>A0AA86VPK3</accession>
<dbReference type="AlphaFoldDB" id="A0AA86VPK3"/>
<dbReference type="PANTHER" id="PTHR33199">
    <property type="entry name" value="MACPF DOMAIN-CONTAINING PROTEIN CAD1"/>
    <property type="match status" value="1"/>
</dbReference>
<dbReference type="InterPro" id="IPR020864">
    <property type="entry name" value="MACPF"/>
</dbReference>
<feature type="domain" description="MACPF" evidence="1">
    <location>
        <begin position="1"/>
        <end position="359"/>
    </location>
</feature>
<proteinExistence type="predicted"/>
<dbReference type="PROSITE" id="PS51412">
    <property type="entry name" value="MACPF_2"/>
    <property type="match status" value="1"/>
</dbReference>
<sequence>MALKVPANVAAEIAIGSIGRGYDISTDIRLKYCKGDSINSRLIEIDENDVREVVLPGGVSIPNVSKSIKCDKGERTRFRSDVLSFQQMSEQFNQELSLTGKIPSGLFNTMFEFSGSWQRDAALTKSLAFDGVLITLYTVALEKSQMVLCDHVKKAVPSSWDPPALASFDLFVSSWNYGYLLSSNSGQLFLFTMLRFIDTFGTHIIVGMKIGGKDVIYLKQQHSSTLQPADVQKKLKEIADRRFLDANGHYTIASDQVFPNDKFGIRDQRLTFANISPSSSYSHKEDIVSICKRRGGSDDRNLSHNEWLQTVQHEPDVISMSFIPITSLLNGVPGSGFLSHAINLYLRYKPPIQELHQFLEFQLPRQWAPVFSDLPLGPQRKQRSSASLQFSFMGPKLYVNITQVDVGKRPVTGLRLYLEGKKSNRLAIHLQHLSSLPKIFQLEDDPNDNFQRKSYDRRFYEKVQWKNFSHVCTAPVESEEDLSIVTGAQLQVENYGIKNILFLRLRFSTVLGAKAVKYQWEGSPKLGAKSGLISTLISQHFTATFQKPPPRPADVNINSAVYPGGPPVPVQAPKLLKFVDTTEMTRGPEESPGYWVVSGAKLVVDKGRISLRVKCGRLGNKKGEDATSYEQEKLLRFCYANQGGFLAEIEKAFLQGGFPYLSPLFSSRNLELMGALINRRQTLHDDIKEMAKNDGYRPEYGWYISEVFENVLD</sequence>
<keyword evidence="3" id="KW-1185">Reference proteome</keyword>
<dbReference type="InterPro" id="IPR044663">
    <property type="entry name" value="CAD1/NSL1-like"/>
</dbReference>
<gene>
    <name evidence="2" type="ORF">AYBTSS11_LOCUS19951</name>
</gene>
<dbReference type="EMBL" id="OY731403">
    <property type="protein sequence ID" value="CAJ1963764.1"/>
    <property type="molecule type" value="Genomic_DNA"/>
</dbReference>
<organism evidence="2 3">
    <name type="scientific">Sphenostylis stenocarpa</name>
    <dbReference type="NCBI Taxonomy" id="92480"/>
    <lineage>
        <taxon>Eukaryota</taxon>
        <taxon>Viridiplantae</taxon>
        <taxon>Streptophyta</taxon>
        <taxon>Embryophyta</taxon>
        <taxon>Tracheophyta</taxon>
        <taxon>Spermatophyta</taxon>
        <taxon>Magnoliopsida</taxon>
        <taxon>eudicotyledons</taxon>
        <taxon>Gunneridae</taxon>
        <taxon>Pentapetalae</taxon>
        <taxon>rosids</taxon>
        <taxon>fabids</taxon>
        <taxon>Fabales</taxon>
        <taxon>Fabaceae</taxon>
        <taxon>Papilionoideae</taxon>
        <taxon>50 kb inversion clade</taxon>
        <taxon>NPAAA clade</taxon>
        <taxon>indigoferoid/millettioid clade</taxon>
        <taxon>Phaseoleae</taxon>
        <taxon>Sphenostylis</taxon>
    </lineage>
</organism>
<evidence type="ECO:0000259" key="1">
    <source>
        <dbReference type="PROSITE" id="PS51412"/>
    </source>
</evidence>
<dbReference type="GO" id="GO:0009626">
    <property type="term" value="P:plant-type hypersensitive response"/>
    <property type="evidence" value="ECO:0007669"/>
    <property type="project" value="TreeGrafter"/>
</dbReference>
<dbReference type="GO" id="GO:2000031">
    <property type="term" value="P:regulation of salicylic acid mediated signaling pathway"/>
    <property type="evidence" value="ECO:0007669"/>
    <property type="project" value="InterPro"/>
</dbReference>
<dbReference type="Pfam" id="PF01823">
    <property type="entry name" value="MACPF"/>
    <property type="match status" value="1"/>
</dbReference>
<name>A0AA86VPK3_9FABA</name>
<evidence type="ECO:0000313" key="2">
    <source>
        <dbReference type="EMBL" id="CAJ1963764.1"/>
    </source>
</evidence>
<dbReference type="PANTHER" id="PTHR33199:SF1">
    <property type="entry name" value="OS01G0958700 PROTEIN"/>
    <property type="match status" value="1"/>
</dbReference>
<dbReference type="Proteomes" id="UP001189624">
    <property type="component" value="Chromosome 6"/>
</dbReference>
<dbReference type="SMART" id="SM00457">
    <property type="entry name" value="MACPF"/>
    <property type="match status" value="1"/>
</dbReference>
<dbReference type="GO" id="GO:0005886">
    <property type="term" value="C:plasma membrane"/>
    <property type="evidence" value="ECO:0007669"/>
    <property type="project" value="TreeGrafter"/>
</dbReference>
<protein>
    <recommendedName>
        <fullName evidence="1">MACPF domain-containing protein</fullName>
    </recommendedName>
</protein>
<reference evidence="2" key="1">
    <citation type="submission" date="2023-10" db="EMBL/GenBank/DDBJ databases">
        <authorList>
            <person name="Domelevo Entfellner J.-B."/>
        </authorList>
    </citation>
    <scope>NUCLEOTIDE SEQUENCE</scope>
</reference>
<dbReference type="Gramene" id="rna-AYBTSS11_LOCUS19951">
    <property type="protein sequence ID" value="CAJ1963764.1"/>
    <property type="gene ID" value="gene-AYBTSS11_LOCUS19951"/>
</dbReference>
<evidence type="ECO:0000313" key="3">
    <source>
        <dbReference type="Proteomes" id="UP001189624"/>
    </source>
</evidence>